<dbReference type="Gene3D" id="3.40.50.720">
    <property type="entry name" value="NAD(P)-binding Rossmann-like Domain"/>
    <property type="match status" value="1"/>
</dbReference>
<dbReference type="Pfam" id="PF05368">
    <property type="entry name" value="NmrA"/>
    <property type="match status" value="1"/>
</dbReference>
<dbReference type="AlphaFoldDB" id="A0A7K3QSA8"/>
<dbReference type="InterPro" id="IPR051604">
    <property type="entry name" value="Ergot_Alk_Oxidoreductase"/>
</dbReference>
<comment type="caution">
    <text evidence="2">The sequence shown here is derived from an EMBL/GenBank/DDBJ whole genome shotgun (WGS) entry which is preliminary data.</text>
</comment>
<gene>
    <name evidence="2" type="ORF">G3I21_13915</name>
</gene>
<evidence type="ECO:0000259" key="1">
    <source>
        <dbReference type="Pfam" id="PF05368"/>
    </source>
</evidence>
<dbReference type="PANTHER" id="PTHR43162:SF1">
    <property type="entry name" value="PRESTALK A DIFFERENTIATION PROTEIN A"/>
    <property type="match status" value="1"/>
</dbReference>
<evidence type="ECO:0000313" key="2">
    <source>
        <dbReference type="EMBL" id="NEB92776.1"/>
    </source>
</evidence>
<dbReference type="SUPFAM" id="SSF51735">
    <property type="entry name" value="NAD(P)-binding Rossmann-fold domains"/>
    <property type="match status" value="1"/>
</dbReference>
<proteinExistence type="predicted"/>
<dbReference type="Proteomes" id="UP000470520">
    <property type="component" value="Unassembled WGS sequence"/>
</dbReference>
<dbReference type="InterPro" id="IPR036291">
    <property type="entry name" value="NAD(P)-bd_dom_sf"/>
</dbReference>
<protein>
    <submittedName>
        <fullName evidence="2">NmrA family NAD(P)-binding protein</fullName>
    </submittedName>
</protein>
<evidence type="ECO:0000313" key="3">
    <source>
        <dbReference type="Proteomes" id="UP000470520"/>
    </source>
</evidence>
<dbReference type="PANTHER" id="PTHR43162">
    <property type="match status" value="1"/>
</dbReference>
<dbReference type="InterPro" id="IPR008030">
    <property type="entry name" value="NmrA-like"/>
</dbReference>
<accession>A0A7K3QSA8</accession>
<reference evidence="2 3" key="1">
    <citation type="submission" date="2020-01" db="EMBL/GenBank/DDBJ databases">
        <title>Insect and environment-associated Actinomycetes.</title>
        <authorList>
            <person name="Currrie C."/>
            <person name="Chevrette M."/>
            <person name="Carlson C."/>
            <person name="Stubbendieck R."/>
            <person name="Wendt-Pienkowski E."/>
        </authorList>
    </citation>
    <scope>NUCLEOTIDE SEQUENCE [LARGE SCALE GENOMIC DNA]</scope>
    <source>
        <strain evidence="2 3">SID7754</strain>
    </source>
</reference>
<dbReference type="RefSeq" id="WP_164188580.1">
    <property type="nucleotide sequence ID" value="NZ_JAAGMR010000165.1"/>
</dbReference>
<dbReference type="EMBL" id="JAAGMR010000165">
    <property type="protein sequence ID" value="NEB92776.1"/>
    <property type="molecule type" value="Genomic_DNA"/>
</dbReference>
<dbReference type="Gene3D" id="3.90.25.10">
    <property type="entry name" value="UDP-galactose 4-epimerase, domain 1"/>
    <property type="match status" value="1"/>
</dbReference>
<feature type="domain" description="NmrA-like" evidence="1">
    <location>
        <begin position="9"/>
        <end position="258"/>
    </location>
</feature>
<organism evidence="2 3">
    <name type="scientific">Streptomyces bauhiniae</name>
    <dbReference type="NCBI Taxonomy" id="2340725"/>
    <lineage>
        <taxon>Bacteria</taxon>
        <taxon>Bacillati</taxon>
        <taxon>Actinomycetota</taxon>
        <taxon>Actinomycetes</taxon>
        <taxon>Kitasatosporales</taxon>
        <taxon>Streptomycetaceae</taxon>
        <taxon>Streptomyces</taxon>
    </lineage>
</organism>
<name>A0A7K3QSA8_9ACTN</name>
<sequence length="301" mass="32888">MGTPTSAKSRKVLITGATGDTGRVAVKESLERGLTVRALVHRTDSRSAALEELGAEVVTGDLLDINTVRPAMEGVDAAYFVWPVQPGLIHAAVNFAQAAKEADVSTVINLSQRSADRFSTSDSCRDSFIVEQVFDWSGVPVVHLRPTFFLEWLLYPWQLPYLQQGVLRMPVGKGRHAPIAAEDQGRAIAALLEKPEEYVGTTVPLSGLVEMDHEQMAAELSDALGREIVFQDPPIPEYIKSLEEMGVPPYVRQHFAGAMADYQNGHMSGWDDNVERLTGRKPLSVGEFARAHADVLNPPSS</sequence>